<dbReference type="GeneID" id="78550940"/>
<evidence type="ECO:0000313" key="8">
    <source>
        <dbReference type="Proteomes" id="UP000193785"/>
    </source>
</evidence>
<dbReference type="SUPFAM" id="SSF56672">
    <property type="entry name" value="DNA/RNA polymerases"/>
    <property type="match status" value="1"/>
</dbReference>
<dbReference type="SUPFAM" id="SSF100879">
    <property type="entry name" value="Lesion bypass DNA polymerase (Y-family), little finger domain"/>
    <property type="match status" value="1"/>
</dbReference>
<dbReference type="PROSITE" id="PS50173">
    <property type="entry name" value="UMUC"/>
    <property type="match status" value="1"/>
</dbReference>
<dbReference type="Gene3D" id="3.30.70.270">
    <property type="match status" value="1"/>
</dbReference>
<dbReference type="PANTHER" id="PTHR11076:SF34">
    <property type="entry name" value="PROTEIN UMUC"/>
    <property type="match status" value="1"/>
</dbReference>
<comment type="caution">
    <text evidence="7">The sequence shown here is derived from an EMBL/GenBank/DDBJ whole genome shotgun (WGS) entry which is preliminary data.</text>
</comment>
<evidence type="ECO:0000259" key="6">
    <source>
        <dbReference type="PROSITE" id="PS50173"/>
    </source>
</evidence>
<dbReference type="CDD" id="cd01700">
    <property type="entry name" value="PolY_Pol_V_umuC"/>
    <property type="match status" value="1"/>
</dbReference>
<dbReference type="InterPro" id="IPR043128">
    <property type="entry name" value="Rev_trsase/Diguanyl_cyclase"/>
</dbReference>
<dbReference type="InterPro" id="IPR017961">
    <property type="entry name" value="DNA_pol_Y-fam_little_finger"/>
</dbReference>
<dbReference type="InterPro" id="IPR001126">
    <property type="entry name" value="UmuC"/>
</dbReference>
<evidence type="ECO:0000256" key="2">
    <source>
        <dbReference type="ARBA" id="ARBA00022763"/>
    </source>
</evidence>
<keyword evidence="5" id="KW-0742">SOS response</keyword>
<dbReference type="InterPro" id="IPR025188">
    <property type="entry name" value="DUF4113"/>
</dbReference>
<dbReference type="Pfam" id="PF11799">
    <property type="entry name" value="IMS_C"/>
    <property type="match status" value="1"/>
</dbReference>
<reference evidence="7 8" key="1">
    <citation type="journal article" date="2017" name="Antonie Van Leeuwenhoek">
        <title>Phylogenomic resolution of the bacterial genus Pantoea and its relationship with Erwinia and Tatumella.</title>
        <authorList>
            <person name="Palmer M."/>
            <person name="Steenkamp E.T."/>
            <person name="Coetzee M.P."/>
            <person name="Chan W.Y."/>
            <person name="van Zyl E."/>
            <person name="De Maayer P."/>
            <person name="Coutinho T.A."/>
            <person name="Blom J."/>
            <person name="Smits T.H."/>
            <person name="Duffy B."/>
            <person name="Venter S.N."/>
        </authorList>
    </citation>
    <scope>NUCLEOTIDE SEQUENCE [LARGE SCALE GENOMIC DNA]</scope>
    <source>
        <strain evidence="7 8">LMG 5345</strain>
    </source>
</reference>
<proteinExistence type="inferred from homology"/>
<accession>A0ABX3US07</accession>
<organism evidence="7 8">
    <name type="scientific">Pantoea septica</name>
    <dbReference type="NCBI Taxonomy" id="472695"/>
    <lineage>
        <taxon>Bacteria</taxon>
        <taxon>Pseudomonadati</taxon>
        <taxon>Pseudomonadota</taxon>
        <taxon>Gammaproteobacteria</taxon>
        <taxon>Enterobacterales</taxon>
        <taxon>Erwiniaceae</taxon>
        <taxon>Pantoea</taxon>
    </lineage>
</organism>
<comment type="similarity">
    <text evidence="1">Belongs to the DNA polymerase type-Y family.</text>
</comment>
<evidence type="ECO:0000256" key="1">
    <source>
        <dbReference type="ARBA" id="ARBA00010945"/>
    </source>
</evidence>
<gene>
    <name evidence="7" type="ORF">HA46_10670</name>
</gene>
<sequence>MFGLIDVNSFYASAEKVFRPDLKNAPVAILSNNDGCVIARSKEAKKYVKMGDPWFKIKNQHFPEKIHIFSSNYALYHSMSTRVMSCIEEMVPRLEVYSVDEGFCDCTGMEMAMPYEDFGRMIRAHVRTCTGLTVGVGLGPTKTLAKSAQWAGKEWPQFGGVLALTPGNPGRTEKLLSRQPVGELWGVGSRLEKRLQLLGVTTALDLARASPSFIRKNFGVVLERTVRELNGESCIPMEDAPPPKQQIVVSRSFGERITEYDAMRQSVCAYAERVAEKLREDRQFCHHISVFIRTSPFDTGQPGYGNTAFVKLRVGTQDTRNIIEAAVKSLDTIWRPGYRYAKAGIMLSELRPNGVAQLNLFDDEVPRAGSEALMSLMDSMNRSGRYSIGFAGKGIDPDWKMKRELLSPAWTTSWDDIPIATVC</sequence>
<dbReference type="Pfam" id="PF00817">
    <property type="entry name" value="IMS"/>
    <property type="match status" value="1"/>
</dbReference>
<dbReference type="PANTHER" id="PTHR11076">
    <property type="entry name" value="DNA REPAIR POLYMERASE UMUC / TRANSFERASE FAMILY MEMBER"/>
    <property type="match status" value="1"/>
</dbReference>
<keyword evidence="8" id="KW-1185">Reference proteome</keyword>
<evidence type="ECO:0000256" key="4">
    <source>
        <dbReference type="ARBA" id="ARBA00023204"/>
    </source>
</evidence>
<dbReference type="InterPro" id="IPR043502">
    <property type="entry name" value="DNA/RNA_pol_sf"/>
</dbReference>
<evidence type="ECO:0000313" key="7">
    <source>
        <dbReference type="EMBL" id="ORM99092.1"/>
    </source>
</evidence>
<dbReference type="NCBIfam" id="NF002955">
    <property type="entry name" value="PRK03609.1"/>
    <property type="match status" value="1"/>
</dbReference>
<dbReference type="Gene3D" id="3.40.1170.60">
    <property type="match status" value="1"/>
</dbReference>
<dbReference type="EMBL" id="MLJJ01000016">
    <property type="protein sequence ID" value="ORM99092.1"/>
    <property type="molecule type" value="Genomic_DNA"/>
</dbReference>
<evidence type="ECO:0000256" key="3">
    <source>
        <dbReference type="ARBA" id="ARBA00023199"/>
    </source>
</evidence>
<dbReference type="Gene3D" id="1.10.150.20">
    <property type="entry name" value="5' to 3' exonuclease, C-terminal subdomain"/>
    <property type="match status" value="1"/>
</dbReference>
<keyword evidence="4" id="KW-0234">DNA repair</keyword>
<evidence type="ECO:0000256" key="5">
    <source>
        <dbReference type="ARBA" id="ARBA00023236"/>
    </source>
</evidence>
<dbReference type="InterPro" id="IPR050116">
    <property type="entry name" value="DNA_polymerase-Y"/>
</dbReference>
<feature type="domain" description="UmuC" evidence="6">
    <location>
        <begin position="2"/>
        <end position="188"/>
    </location>
</feature>
<keyword evidence="2" id="KW-0227">DNA damage</keyword>
<dbReference type="Pfam" id="PF13438">
    <property type="entry name" value="DUF4113"/>
    <property type="match status" value="1"/>
</dbReference>
<dbReference type="InterPro" id="IPR036775">
    <property type="entry name" value="DNA_pol_Y-fam_lit_finger_sf"/>
</dbReference>
<dbReference type="Gene3D" id="3.30.1490.100">
    <property type="entry name" value="DNA polymerase, Y-family, little finger domain"/>
    <property type="match status" value="1"/>
</dbReference>
<name>A0ABX3US07_9GAMM</name>
<dbReference type="Proteomes" id="UP000193785">
    <property type="component" value="Unassembled WGS sequence"/>
</dbReference>
<dbReference type="RefSeq" id="WP_084884221.1">
    <property type="nucleotide sequence ID" value="NZ_CABMKO010000004.1"/>
</dbReference>
<keyword evidence="3" id="KW-0741">SOS mutagenesis</keyword>
<protein>
    <submittedName>
        <fullName evidence="7">DNA polymerase V subunit UmuC</fullName>
    </submittedName>
</protein>